<evidence type="ECO:0000313" key="2">
    <source>
        <dbReference type="Proteomes" id="UP001162483"/>
    </source>
</evidence>
<protein>
    <recommendedName>
        <fullName evidence="3">Secreted protein</fullName>
    </recommendedName>
</protein>
<organism evidence="1 2">
    <name type="scientific">Staurois parvus</name>
    <dbReference type="NCBI Taxonomy" id="386267"/>
    <lineage>
        <taxon>Eukaryota</taxon>
        <taxon>Metazoa</taxon>
        <taxon>Chordata</taxon>
        <taxon>Craniata</taxon>
        <taxon>Vertebrata</taxon>
        <taxon>Euteleostomi</taxon>
        <taxon>Amphibia</taxon>
        <taxon>Batrachia</taxon>
        <taxon>Anura</taxon>
        <taxon>Neobatrachia</taxon>
        <taxon>Ranoidea</taxon>
        <taxon>Ranidae</taxon>
        <taxon>Staurois</taxon>
    </lineage>
</organism>
<proteinExistence type="predicted"/>
<dbReference type="EMBL" id="CATNWA010007783">
    <property type="protein sequence ID" value="CAI9554838.1"/>
    <property type="molecule type" value="Genomic_DNA"/>
</dbReference>
<sequence>MQVQSKFTLHAFPLLFFCIQNEQKVGYMVVNVIVHISACHSSAFRLQKKKLEHATFFLHRPVLERIISAPEHTKNTLECTCPYLN</sequence>
<name>A0ABN9C578_9NEOB</name>
<reference evidence="1" key="1">
    <citation type="submission" date="2023-05" db="EMBL/GenBank/DDBJ databases">
        <authorList>
            <person name="Stuckert A."/>
        </authorList>
    </citation>
    <scope>NUCLEOTIDE SEQUENCE</scope>
</reference>
<keyword evidence="2" id="KW-1185">Reference proteome</keyword>
<evidence type="ECO:0008006" key="3">
    <source>
        <dbReference type="Google" id="ProtNLM"/>
    </source>
</evidence>
<evidence type="ECO:0000313" key="1">
    <source>
        <dbReference type="EMBL" id="CAI9554838.1"/>
    </source>
</evidence>
<dbReference type="Proteomes" id="UP001162483">
    <property type="component" value="Unassembled WGS sequence"/>
</dbReference>
<gene>
    <name evidence="1" type="ORF">SPARVUS_LOCUS4281676</name>
</gene>
<comment type="caution">
    <text evidence="1">The sequence shown here is derived from an EMBL/GenBank/DDBJ whole genome shotgun (WGS) entry which is preliminary data.</text>
</comment>
<accession>A0ABN9C578</accession>